<evidence type="ECO:0000313" key="2">
    <source>
        <dbReference type="Proteomes" id="UP000624703"/>
    </source>
</evidence>
<name>A0A8J7MF60_9BACT</name>
<dbReference type="Proteomes" id="UP000624703">
    <property type="component" value="Unassembled WGS sequence"/>
</dbReference>
<reference evidence="1" key="1">
    <citation type="submission" date="2021-01" db="EMBL/GenBank/DDBJ databases">
        <title>Modified the classification status of verrucomicrobia.</title>
        <authorList>
            <person name="Feng X."/>
        </authorList>
    </citation>
    <scope>NUCLEOTIDE SEQUENCE</scope>
    <source>
        <strain evidence="1">_KCTC 22039</strain>
    </source>
</reference>
<sequence length="64" mass="6916">MNELQKKLVDLGLSEEMSQQAIDTVLGYIKTKVPDNLEPLLDAAAKGEMPEGDDLLGAVKNLFG</sequence>
<evidence type="ECO:0000313" key="1">
    <source>
        <dbReference type="EMBL" id="MBK1791862.1"/>
    </source>
</evidence>
<protein>
    <recommendedName>
        <fullName evidence="3">DUF2267 domain-containing protein</fullName>
    </recommendedName>
</protein>
<organism evidence="1 2">
    <name type="scientific">Persicirhabdus sediminis</name>
    <dbReference type="NCBI Taxonomy" id="454144"/>
    <lineage>
        <taxon>Bacteria</taxon>
        <taxon>Pseudomonadati</taxon>
        <taxon>Verrucomicrobiota</taxon>
        <taxon>Verrucomicrobiia</taxon>
        <taxon>Verrucomicrobiales</taxon>
        <taxon>Verrucomicrobiaceae</taxon>
        <taxon>Persicirhabdus</taxon>
    </lineage>
</organism>
<dbReference type="AlphaFoldDB" id="A0A8J7MF60"/>
<comment type="caution">
    <text evidence="1">The sequence shown here is derived from an EMBL/GenBank/DDBJ whole genome shotgun (WGS) entry which is preliminary data.</text>
</comment>
<evidence type="ECO:0008006" key="3">
    <source>
        <dbReference type="Google" id="ProtNLM"/>
    </source>
</evidence>
<keyword evidence="2" id="KW-1185">Reference proteome</keyword>
<accession>A0A8J7MF60</accession>
<dbReference type="EMBL" id="JAENIM010000041">
    <property type="protein sequence ID" value="MBK1791862.1"/>
    <property type="molecule type" value="Genomic_DNA"/>
</dbReference>
<gene>
    <name evidence="1" type="ORF">JIN82_11930</name>
</gene>
<proteinExistence type="predicted"/>
<dbReference type="RefSeq" id="WP_200311873.1">
    <property type="nucleotide sequence ID" value="NZ_JAENIM010000041.1"/>
</dbReference>